<dbReference type="GO" id="GO:0003677">
    <property type="term" value="F:DNA binding"/>
    <property type="evidence" value="ECO:0007669"/>
    <property type="project" value="UniProtKB-KW"/>
</dbReference>
<evidence type="ECO:0000256" key="2">
    <source>
        <dbReference type="ARBA" id="ARBA00012185"/>
    </source>
</evidence>
<dbReference type="EMBL" id="LAZR01021918">
    <property type="protein sequence ID" value="KKL83667.1"/>
    <property type="molecule type" value="Genomic_DNA"/>
</dbReference>
<comment type="caution">
    <text evidence="10">The sequence shown here is derived from an EMBL/GenBank/DDBJ whole genome shotgun (WGS) entry which is preliminary data.</text>
</comment>
<dbReference type="GO" id="GO:0009307">
    <property type="term" value="P:DNA restriction-modification system"/>
    <property type="evidence" value="ECO:0007669"/>
    <property type="project" value="UniProtKB-KW"/>
</dbReference>
<name>A0A0F9I8D9_9ZZZZ</name>
<organism evidence="10">
    <name type="scientific">marine sediment metagenome</name>
    <dbReference type="NCBI Taxonomy" id="412755"/>
    <lineage>
        <taxon>unclassified sequences</taxon>
        <taxon>metagenomes</taxon>
        <taxon>ecological metagenomes</taxon>
    </lineage>
</organism>
<keyword evidence="4" id="KW-0808">Transferase</keyword>
<dbReference type="EC" id="2.1.1.113" evidence="2"/>
<evidence type="ECO:0000256" key="4">
    <source>
        <dbReference type="ARBA" id="ARBA00022679"/>
    </source>
</evidence>
<dbReference type="InterPro" id="IPR017985">
    <property type="entry name" value="MeTrfase_CN4_CS"/>
</dbReference>
<dbReference type="GO" id="GO:0032259">
    <property type="term" value="P:methylation"/>
    <property type="evidence" value="ECO:0007669"/>
    <property type="project" value="UniProtKB-KW"/>
</dbReference>
<protein>
    <recommendedName>
        <fullName evidence="2">site-specific DNA-methyltransferase (cytosine-N(4)-specific)</fullName>
        <ecNumber evidence="2">2.1.1.113</ecNumber>
    </recommendedName>
</protein>
<dbReference type="GO" id="GO:0015667">
    <property type="term" value="F:site-specific DNA-methyltransferase (cytosine-N4-specific) activity"/>
    <property type="evidence" value="ECO:0007669"/>
    <property type="project" value="UniProtKB-EC"/>
</dbReference>
<dbReference type="InterPro" id="IPR029063">
    <property type="entry name" value="SAM-dependent_MTases_sf"/>
</dbReference>
<feature type="domain" description="DNA methylase N-4/N-6" evidence="9">
    <location>
        <begin position="22"/>
        <end position="277"/>
    </location>
</feature>
<sequence>MSTQIEIRQGDAYHTGIADGLVDLIVTSPPYYSFREYTDGGEAFKAVGNEEHPWEYIKGLVDWGAEASRVLKPEGNLFVVLGDKYAGSGGHNNAGFGVDKKRGPKRYTQSSLVNWTTDPIPNKSQLGLPTRFANIMVEEGWVLRQTIIWSKPNGIPTNARDRTELTHEYVFHFALQQKHYASPSLRSMKEISKSSIWEITSSEGLRYPKEIFHTLDTDRHYAAFPVELVRRIVTGWCPPNGLILDPFGGSGTVALVAKILNRRAISIDLSSGYTRLARWRLYQSNHLEKLQEKWGLR</sequence>
<evidence type="ECO:0000259" key="9">
    <source>
        <dbReference type="Pfam" id="PF01555"/>
    </source>
</evidence>
<evidence type="ECO:0000256" key="5">
    <source>
        <dbReference type="ARBA" id="ARBA00022691"/>
    </source>
</evidence>
<reference evidence="10" key="1">
    <citation type="journal article" date="2015" name="Nature">
        <title>Complex archaea that bridge the gap between prokaryotes and eukaryotes.</title>
        <authorList>
            <person name="Spang A."/>
            <person name="Saw J.H."/>
            <person name="Jorgensen S.L."/>
            <person name="Zaremba-Niedzwiedzka K."/>
            <person name="Martijn J."/>
            <person name="Lind A.E."/>
            <person name="van Eijk R."/>
            <person name="Schleper C."/>
            <person name="Guy L."/>
            <person name="Ettema T.J."/>
        </authorList>
    </citation>
    <scope>NUCLEOTIDE SEQUENCE</scope>
</reference>
<evidence type="ECO:0000256" key="3">
    <source>
        <dbReference type="ARBA" id="ARBA00022603"/>
    </source>
</evidence>
<dbReference type="GO" id="GO:0008170">
    <property type="term" value="F:N-methyltransferase activity"/>
    <property type="evidence" value="ECO:0007669"/>
    <property type="project" value="InterPro"/>
</dbReference>
<evidence type="ECO:0000313" key="10">
    <source>
        <dbReference type="EMBL" id="KKL83667.1"/>
    </source>
</evidence>
<comment type="similarity">
    <text evidence="1">Belongs to the N(4)/N(6)-methyltransferase family. N(4) subfamily.</text>
</comment>
<dbReference type="Pfam" id="PF01555">
    <property type="entry name" value="N6_N4_Mtase"/>
    <property type="match status" value="1"/>
</dbReference>
<keyword evidence="5" id="KW-0949">S-adenosyl-L-methionine</keyword>
<keyword evidence="6" id="KW-0680">Restriction system</keyword>
<dbReference type="InterPro" id="IPR002941">
    <property type="entry name" value="DNA_methylase_N4/N6"/>
</dbReference>
<evidence type="ECO:0000256" key="8">
    <source>
        <dbReference type="ARBA" id="ARBA00049120"/>
    </source>
</evidence>
<proteinExistence type="inferred from homology"/>
<keyword evidence="3" id="KW-0489">Methyltransferase</keyword>
<dbReference type="SUPFAM" id="SSF53335">
    <property type="entry name" value="S-adenosyl-L-methionine-dependent methyltransferases"/>
    <property type="match status" value="1"/>
</dbReference>
<dbReference type="InterPro" id="IPR001091">
    <property type="entry name" value="RM_Methyltransferase"/>
</dbReference>
<evidence type="ECO:0000256" key="7">
    <source>
        <dbReference type="ARBA" id="ARBA00023125"/>
    </source>
</evidence>
<dbReference type="Gene3D" id="3.40.50.150">
    <property type="entry name" value="Vaccinia Virus protein VP39"/>
    <property type="match status" value="1"/>
</dbReference>
<accession>A0A0F9I8D9</accession>
<dbReference type="PROSITE" id="PS00093">
    <property type="entry name" value="N4_MTASE"/>
    <property type="match status" value="1"/>
</dbReference>
<gene>
    <name evidence="10" type="ORF">LCGC14_1972450</name>
</gene>
<dbReference type="AlphaFoldDB" id="A0A0F9I8D9"/>
<dbReference type="PRINTS" id="PR00508">
    <property type="entry name" value="S21N4MTFRASE"/>
</dbReference>
<comment type="catalytic activity">
    <reaction evidence="8">
        <text>a 2'-deoxycytidine in DNA + S-adenosyl-L-methionine = an N(4)-methyl-2'-deoxycytidine in DNA + S-adenosyl-L-homocysteine + H(+)</text>
        <dbReference type="Rhea" id="RHEA:16857"/>
        <dbReference type="Rhea" id="RHEA-COMP:11369"/>
        <dbReference type="Rhea" id="RHEA-COMP:13674"/>
        <dbReference type="ChEBI" id="CHEBI:15378"/>
        <dbReference type="ChEBI" id="CHEBI:57856"/>
        <dbReference type="ChEBI" id="CHEBI:59789"/>
        <dbReference type="ChEBI" id="CHEBI:85452"/>
        <dbReference type="ChEBI" id="CHEBI:137933"/>
        <dbReference type="EC" id="2.1.1.113"/>
    </reaction>
</comment>
<keyword evidence="7" id="KW-0238">DNA-binding</keyword>
<evidence type="ECO:0000256" key="1">
    <source>
        <dbReference type="ARBA" id="ARBA00010203"/>
    </source>
</evidence>
<evidence type="ECO:0000256" key="6">
    <source>
        <dbReference type="ARBA" id="ARBA00022747"/>
    </source>
</evidence>